<comment type="caution">
    <text evidence="2">The sequence shown here is derived from an EMBL/GenBank/DDBJ whole genome shotgun (WGS) entry which is preliminary data.</text>
</comment>
<keyword evidence="1" id="KW-0472">Membrane</keyword>
<organism evidence="2 3">
    <name type="scientific">Halteria grandinella</name>
    <dbReference type="NCBI Taxonomy" id="5974"/>
    <lineage>
        <taxon>Eukaryota</taxon>
        <taxon>Sar</taxon>
        <taxon>Alveolata</taxon>
        <taxon>Ciliophora</taxon>
        <taxon>Intramacronucleata</taxon>
        <taxon>Spirotrichea</taxon>
        <taxon>Stichotrichia</taxon>
        <taxon>Sporadotrichida</taxon>
        <taxon>Halteriidae</taxon>
        <taxon>Halteria</taxon>
    </lineage>
</organism>
<sequence>MNFFIRFTIEMFLPVSIGGLINLYSLKSKPNGEGLASFIAFLIVITFILTPLAFLLVLIRNKDFIEIQQQQYLDRYGTITYNLKTIRFSQYIYHTLTVQKWQVTAIMLVFLRDTPSLQTIVLLFQSVMMQIYLIRYKPFIEPRDNHLELINELLYCIYIYSYIMISDYFDLQQINTDSQIFCKQLGGWTLIGLIGASLLINIGFMIWNGVKEVKSRLPPRWRRAKLRISNFITKGRVTKYETPMQSQSLDNQVNLVTQELQIPGFYKIIEQEVDNAVPSLAPRASSIDTIGFMQSTLTPIIHQQFPNDAMQRRIPQLTIKGLGPCLDQQERPKLKMKNYNAQDNLVIKRRGRWMSENLD</sequence>
<evidence type="ECO:0000256" key="1">
    <source>
        <dbReference type="SAM" id="Phobius"/>
    </source>
</evidence>
<keyword evidence="3" id="KW-1185">Reference proteome</keyword>
<name>A0A8J8T8N5_HALGN</name>
<feature type="transmembrane region" description="Helical" evidence="1">
    <location>
        <begin position="38"/>
        <end position="59"/>
    </location>
</feature>
<dbReference type="EMBL" id="RRYP01000993">
    <property type="protein sequence ID" value="TNV86552.1"/>
    <property type="molecule type" value="Genomic_DNA"/>
</dbReference>
<keyword evidence="1" id="KW-0812">Transmembrane</keyword>
<evidence type="ECO:0000313" key="3">
    <source>
        <dbReference type="Proteomes" id="UP000785679"/>
    </source>
</evidence>
<protein>
    <submittedName>
        <fullName evidence="2">Uncharacterized protein</fullName>
    </submittedName>
</protein>
<proteinExistence type="predicted"/>
<evidence type="ECO:0000313" key="2">
    <source>
        <dbReference type="EMBL" id="TNV86552.1"/>
    </source>
</evidence>
<accession>A0A8J8T8N5</accession>
<reference evidence="2" key="1">
    <citation type="submission" date="2019-06" db="EMBL/GenBank/DDBJ databases">
        <authorList>
            <person name="Zheng W."/>
        </authorList>
    </citation>
    <scope>NUCLEOTIDE SEQUENCE</scope>
    <source>
        <strain evidence="2">QDHG01</strain>
    </source>
</reference>
<dbReference type="Proteomes" id="UP000785679">
    <property type="component" value="Unassembled WGS sequence"/>
</dbReference>
<feature type="transmembrane region" description="Helical" evidence="1">
    <location>
        <begin position="7"/>
        <end position="26"/>
    </location>
</feature>
<dbReference type="AlphaFoldDB" id="A0A8J8T8N5"/>
<feature type="transmembrane region" description="Helical" evidence="1">
    <location>
        <begin position="185"/>
        <end position="207"/>
    </location>
</feature>
<keyword evidence="1" id="KW-1133">Transmembrane helix</keyword>
<gene>
    <name evidence="2" type="ORF">FGO68_gene222</name>
</gene>